<dbReference type="EMBL" id="CAJQZP010000643">
    <property type="protein sequence ID" value="CAG4973992.1"/>
    <property type="molecule type" value="Genomic_DNA"/>
</dbReference>
<protein>
    <submittedName>
        <fullName evidence="2">(apollo) hypothetical protein</fullName>
    </submittedName>
</protein>
<organism evidence="2 3">
    <name type="scientific">Parnassius apollo</name>
    <name type="common">Apollo butterfly</name>
    <name type="synonym">Papilio apollo</name>
    <dbReference type="NCBI Taxonomy" id="110799"/>
    <lineage>
        <taxon>Eukaryota</taxon>
        <taxon>Metazoa</taxon>
        <taxon>Ecdysozoa</taxon>
        <taxon>Arthropoda</taxon>
        <taxon>Hexapoda</taxon>
        <taxon>Insecta</taxon>
        <taxon>Pterygota</taxon>
        <taxon>Neoptera</taxon>
        <taxon>Endopterygota</taxon>
        <taxon>Lepidoptera</taxon>
        <taxon>Glossata</taxon>
        <taxon>Ditrysia</taxon>
        <taxon>Papilionoidea</taxon>
        <taxon>Papilionidae</taxon>
        <taxon>Parnassiinae</taxon>
        <taxon>Parnassini</taxon>
        <taxon>Parnassius</taxon>
        <taxon>Parnassius</taxon>
    </lineage>
</organism>
<accession>A0A8S3WPX1</accession>
<reference evidence="2" key="1">
    <citation type="submission" date="2021-04" db="EMBL/GenBank/DDBJ databases">
        <authorList>
            <person name="Tunstrom K."/>
        </authorList>
    </citation>
    <scope>NUCLEOTIDE SEQUENCE</scope>
</reference>
<feature type="signal peptide" evidence="1">
    <location>
        <begin position="1"/>
        <end position="19"/>
    </location>
</feature>
<evidence type="ECO:0000313" key="3">
    <source>
        <dbReference type="Proteomes" id="UP000691718"/>
    </source>
</evidence>
<evidence type="ECO:0000256" key="1">
    <source>
        <dbReference type="SAM" id="SignalP"/>
    </source>
</evidence>
<dbReference type="Proteomes" id="UP000691718">
    <property type="component" value="Unassembled WGS sequence"/>
</dbReference>
<dbReference type="AlphaFoldDB" id="A0A8S3WPX1"/>
<evidence type="ECO:0000313" key="2">
    <source>
        <dbReference type="EMBL" id="CAG4973992.1"/>
    </source>
</evidence>
<name>A0A8S3WPX1_PARAO</name>
<proteinExistence type="predicted"/>
<feature type="chain" id="PRO_5035802964" evidence="1">
    <location>
        <begin position="20"/>
        <end position="176"/>
    </location>
</feature>
<sequence length="176" mass="20198">MYKNFIAFMLFCILHILSTNVNNFGTFKLNVTSLVTCKGPKRKDCCEVTTWMQDGVTMFYDITVKEDIMPTKGKIVAMVNGKPLIRLQMKKPCDHLFLKPLFMSLLNVTKDCVFVKGHYKFILDIEDVAQKYYGGMFLYGNMTFKSVFYSDHCNLSCTVVSVTFTPRNSTSNKKIN</sequence>
<comment type="caution">
    <text evidence="2">The sequence shown here is derived from an EMBL/GenBank/DDBJ whole genome shotgun (WGS) entry which is preliminary data.</text>
</comment>
<keyword evidence="1" id="KW-0732">Signal</keyword>
<keyword evidence="3" id="KW-1185">Reference proteome</keyword>
<dbReference type="OrthoDB" id="6931711at2759"/>
<gene>
    <name evidence="2" type="ORF">PAPOLLO_LOCUS8848</name>
</gene>